<dbReference type="AlphaFoldDB" id="A0A4U3AHL6"/>
<keyword evidence="1" id="KW-0808">Transferase</keyword>
<dbReference type="Proteomes" id="UP000305524">
    <property type="component" value="Unassembled WGS sequence"/>
</dbReference>
<dbReference type="SUPFAM" id="SSF56112">
    <property type="entry name" value="Protein kinase-like (PK-like)"/>
    <property type="match status" value="1"/>
</dbReference>
<reference evidence="1 2" key="1">
    <citation type="journal article" date="2019" name="Environ. Microbiol.">
        <title>An active ?-lactamase is a part of an orchestrated cell wall stress resistance network of Bacillus subtilis and related rhizosphere species.</title>
        <authorList>
            <person name="Bucher T."/>
            <person name="Keren-Paz A."/>
            <person name="Hausser J."/>
            <person name="Olender T."/>
            <person name="Cytryn E."/>
            <person name="Kolodkin-Gal I."/>
        </authorList>
    </citation>
    <scope>NUCLEOTIDE SEQUENCE [LARGE SCALE GENOMIC DNA]</scope>
    <source>
        <strain evidence="1 2">I186</strain>
    </source>
</reference>
<feature type="non-terminal residue" evidence="1">
    <location>
        <position position="98"/>
    </location>
</feature>
<dbReference type="InterPro" id="IPR011009">
    <property type="entry name" value="Kinase-like_dom_sf"/>
</dbReference>
<name>A0A4U3AHL6_BACMY</name>
<dbReference type="EMBL" id="SZOD01000050">
    <property type="protein sequence ID" value="TKI87368.1"/>
    <property type="molecule type" value="Genomic_DNA"/>
</dbReference>
<organism evidence="1 2">
    <name type="scientific">Bacillus mycoides</name>
    <dbReference type="NCBI Taxonomy" id="1405"/>
    <lineage>
        <taxon>Bacteria</taxon>
        <taxon>Bacillati</taxon>
        <taxon>Bacillota</taxon>
        <taxon>Bacilli</taxon>
        <taxon>Bacillales</taxon>
        <taxon>Bacillaceae</taxon>
        <taxon>Bacillus</taxon>
        <taxon>Bacillus cereus group</taxon>
    </lineage>
</organism>
<evidence type="ECO:0000313" key="2">
    <source>
        <dbReference type="Proteomes" id="UP000305524"/>
    </source>
</evidence>
<accession>A0A4U3AHL6</accession>
<comment type="caution">
    <text evidence="1">The sequence shown here is derived from an EMBL/GenBank/DDBJ whole genome shotgun (WGS) entry which is preliminary data.</text>
</comment>
<gene>
    <name evidence="1" type="ORF">FC701_02080</name>
</gene>
<sequence length="98" mass="11933">MEEMLREIERKLEWSRIVKCTAITKGFSHEEKYKIDLENRETYFVKVCDSANYERKQEEYMYMKQLELLHIPTPKLIHFIKLEGLNKCVQVFEWTQGV</sequence>
<protein>
    <submittedName>
        <fullName evidence="1">Aminoglycoside phosphotransferase family protein</fullName>
    </submittedName>
</protein>
<evidence type="ECO:0000313" key="1">
    <source>
        <dbReference type="EMBL" id="TKI87368.1"/>
    </source>
</evidence>
<proteinExistence type="predicted"/>
<dbReference type="PANTHER" id="PTHR41283">
    <property type="entry name" value="AMINOGLYCOSIDE PHOSPHOTRANSFERASE"/>
    <property type="match status" value="1"/>
</dbReference>
<dbReference type="PANTHER" id="PTHR41283:SF1">
    <property type="entry name" value="AMINOGLYCOSIDE PHOSPHOTRANSFERASE DOMAIN-CONTAINING PROTEIN"/>
    <property type="match status" value="1"/>
</dbReference>
<dbReference type="GO" id="GO:0016740">
    <property type="term" value="F:transferase activity"/>
    <property type="evidence" value="ECO:0007669"/>
    <property type="project" value="UniProtKB-KW"/>
</dbReference>